<dbReference type="OrthoDB" id="117511at2759"/>
<evidence type="ECO:0000259" key="2">
    <source>
        <dbReference type="PROSITE" id="PS51253"/>
    </source>
</evidence>
<keyword evidence="4" id="KW-1185">Reference proteome</keyword>
<feature type="domain" description="HTH CENPB-type" evidence="2">
    <location>
        <begin position="4"/>
        <end position="78"/>
    </location>
</feature>
<dbReference type="GO" id="GO:0003677">
    <property type="term" value="F:DNA binding"/>
    <property type="evidence" value="ECO:0007669"/>
    <property type="project" value="UniProtKB-KW"/>
</dbReference>
<gene>
    <name evidence="3" type="ORF">PHMEG_0009341</name>
</gene>
<proteinExistence type="predicted"/>
<dbReference type="InterPro" id="IPR009057">
    <property type="entry name" value="Homeodomain-like_sf"/>
</dbReference>
<sequence length="131" mass="15217">MTRLSGAGRMTEHLELEERLSDWVVARNSKGIRVMDSYIRLQTKTIYRSLYDDDPEGFRASSGWLDIYKRRKILAFRRQTTLRSLSDEATSICRGVIQRAQHLIEKHHIKSCNVSNVSKGRDTLAQSQHLR</sequence>
<organism evidence="3 4">
    <name type="scientific">Phytophthora megakarya</name>
    <dbReference type="NCBI Taxonomy" id="4795"/>
    <lineage>
        <taxon>Eukaryota</taxon>
        <taxon>Sar</taxon>
        <taxon>Stramenopiles</taxon>
        <taxon>Oomycota</taxon>
        <taxon>Peronosporomycetes</taxon>
        <taxon>Peronosporales</taxon>
        <taxon>Peronosporaceae</taxon>
        <taxon>Phytophthora</taxon>
    </lineage>
</organism>
<dbReference type="InterPro" id="IPR006600">
    <property type="entry name" value="HTH_CenpB_DNA-bd_dom"/>
</dbReference>
<dbReference type="PROSITE" id="PS51253">
    <property type="entry name" value="HTH_CENPB"/>
    <property type="match status" value="1"/>
</dbReference>
<protein>
    <recommendedName>
        <fullName evidence="2">HTH CENPB-type domain-containing protein</fullName>
    </recommendedName>
</protein>
<comment type="caution">
    <text evidence="3">The sequence shown here is derived from an EMBL/GenBank/DDBJ whole genome shotgun (WGS) entry which is preliminary data.</text>
</comment>
<reference evidence="4" key="1">
    <citation type="submission" date="2017-03" db="EMBL/GenBank/DDBJ databases">
        <title>Phytopthora megakarya and P. palmivora, two closely related causual agents of cacao black pod achieved similar genome size and gene model numbers by different mechanisms.</title>
        <authorList>
            <person name="Ali S."/>
            <person name="Shao J."/>
            <person name="Larry D.J."/>
            <person name="Kronmiller B."/>
            <person name="Shen D."/>
            <person name="Strem M.D."/>
            <person name="Melnick R.L."/>
            <person name="Guiltinan M.J."/>
            <person name="Tyler B.M."/>
            <person name="Meinhardt L.W."/>
            <person name="Bailey B.A."/>
        </authorList>
    </citation>
    <scope>NUCLEOTIDE SEQUENCE [LARGE SCALE GENOMIC DNA]</scope>
    <source>
        <strain evidence="4">zdho120</strain>
    </source>
</reference>
<keyword evidence="1" id="KW-0238">DNA-binding</keyword>
<dbReference type="EMBL" id="NBNE01000865">
    <property type="protein sequence ID" value="OWZ16811.1"/>
    <property type="molecule type" value="Genomic_DNA"/>
</dbReference>
<accession>A0A225WGF7</accession>
<dbReference type="Proteomes" id="UP000198211">
    <property type="component" value="Unassembled WGS sequence"/>
</dbReference>
<dbReference type="AlphaFoldDB" id="A0A225WGF7"/>
<name>A0A225WGF7_9STRA</name>
<evidence type="ECO:0000313" key="4">
    <source>
        <dbReference type="Proteomes" id="UP000198211"/>
    </source>
</evidence>
<evidence type="ECO:0000256" key="1">
    <source>
        <dbReference type="ARBA" id="ARBA00023125"/>
    </source>
</evidence>
<dbReference type="Gene3D" id="1.10.10.60">
    <property type="entry name" value="Homeodomain-like"/>
    <property type="match status" value="1"/>
</dbReference>
<evidence type="ECO:0000313" key="3">
    <source>
        <dbReference type="EMBL" id="OWZ16811.1"/>
    </source>
</evidence>
<dbReference type="Pfam" id="PF03221">
    <property type="entry name" value="HTH_Tnp_Tc5"/>
    <property type="match status" value="1"/>
</dbReference>
<dbReference type="SUPFAM" id="SSF46689">
    <property type="entry name" value="Homeodomain-like"/>
    <property type="match status" value="1"/>
</dbReference>